<dbReference type="InterPro" id="IPR001870">
    <property type="entry name" value="B30.2/SPRY"/>
</dbReference>
<proteinExistence type="predicted"/>
<reference evidence="7" key="1">
    <citation type="journal article" date="2006" name="Science">
        <title>Ancient noncoding elements conserved in the human genome.</title>
        <authorList>
            <person name="Venkatesh B."/>
            <person name="Kirkness E.F."/>
            <person name="Loh Y.H."/>
            <person name="Halpern A.L."/>
            <person name="Lee A.P."/>
            <person name="Johnson J."/>
            <person name="Dandona N."/>
            <person name="Viswanathan L.D."/>
            <person name="Tay A."/>
            <person name="Venter J.C."/>
            <person name="Strausberg R.L."/>
            <person name="Brenner S."/>
        </authorList>
    </citation>
    <scope>NUCLEOTIDE SEQUENCE [LARGE SCALE GENOMIC DNA]</scope>
</reference>
<dbReference type="InterPro" id="IPR013320">
    <property type="entry name" value="ConA-like_dom_sf"/>
</dbReference>
<reference evidence="6" key="4">
    <citation type="submission" date="2025-08" db="UniProtKB">
        <authorList>
            <consortium name="Ensembl"/>
        </authorList>
    </citation>
    <scope>IDENTIFICATION</scope>
</reference>
<evidence type="ECO:0000256" key="2">
    <source>
        <dbReference type="SAM" id="Coils"/>
    </source>
</evidence>
<dbReference type="InParanoid" id="A0A4W3K1W7"/>
<dbReference type="PRINTS" id="PR01407">
    <property type="entry name" value="BUTYPHLNCDUF"/>
</dbReference>
<evidence type="ECO:0000256" key="3">
    <source>
        <dbReference type="SAM" id="MobiDB-lite"/>
    </source>
</evidence>
<feature type="coiled-coil region" evidence="2">
    <location>
        <begin position="250"/>
        <end position="284"/>
    </location>
</feature>
<feature type="domain" description="Fibronectin type-III" evidence="5">
    <location>
        <begin position="452"/>
        <end position="548"/>
    </location>
</feature>
<dbReference type="PANTHER" id="PTHR24099">
    <property type="entry name" value="E3 UBIQUITIN-PROTEIN LIGASE TRIM36-RELATED"/>
    <property type="match status" value="1"/>
</dbReference>
<dbReference type="PROSITE" id="PS50853">
    <property type="entry name" value="FN3"/>
    <property type="match status" value="1"/>
</dbReference>
<accession>A0A4W3K1W7</accession>
<dbReference type="PROSITE" id="PS50188">
    <property type="entry name" value="B302_SPRY"/>
    <property type="match status" value="1"/>
</dbReference>
<evidence type="ECO:0000256" key="1">
    <source>
        <dbReference type="ARBA" id="ARBA00023054"/>
    </source>
</evidence>
<dbReference type="GeneTree" id="ENSGT00940000158441"/>
<dbReference type="OMA" id="GIPNCEV"/>
<evidence type="ECO:0000313" key="7">
    <source>
        <dbReference type="Proteomes" id="UP000314986"/>
    </source>
</evidence>
<keyword evidence="7" id="KW-1185">Reference proteome</keyword>
<evidence type="ECO:0000313" key="6">
    <source>
        <dbReference type="Ensembl" id="ENSCMIP00000045331.1"/>
    </source>
</evidence>
<dbReference type="Gene3D" id="2.60.120.920">
    <property type="match status" value="1"/>
</dbReference>
<dbReference type="InterPro" id="IPR050617">
    <property type="entry name" value="E3_ligase_FN3/SPRY"/>
</dbReference>
<dbReference type="Ensembl" id="ENSCMIT00000045982.1">
    <property type="protein sequence ID" value="ENSCMIP00000045331.1"/>
    <property type="gene ID" value="ENSCMIG00000018718.1"/>
</dbReference>
<feature type="region of interest" description="Disordered" evidence="3">
    <location>
        <begin position="1"/>
        <end position="43"/>
    </location>
</feature>
<gene>
    <name evidence="6" type="primary">LOC103186461</name>
</gene>
<reference evidence="7" key="3">
    <citation type="journal article" date="2014" name="Nature">
        <title>Elephant shark genome provides unique insights into gnathostome evolution.</title>
        <authorList>
            <consortium name="International Elephant Shark Genome Sequencing Consortium"/>
            <person name="Venkatesh B."/>
            <person name="Lee A.P."/>
            <person name="Ravi V."/>
            <person name="Maurya A.K."/>
            <person name="Lian M.M."/>
            <person name="Swann J.B."/>
            <person name="Ohta Y."/>
            <person name="Flajnik M.F."/>
            <person name="Sutoh Y."/>
            <person name="Kasahara M."/>
            <person name="Hoon S."/>
            <person name="Gangu V."/>
            <person name="Roy S.W."/>
            <person name="Irimia M."/>
            <person name="Korzh V."/>
            <person name="Kondrychyn I."/>
            <person name="Lim Z.W."/>
            <person name="Tay B.H."/>
            <person name="Tohari S."/>
            <person name="Kong K.W."/>
            <person name="Ho S."/>
            <person name="Lorente-Galdos B."/>
            <person name="Quilez J."/>
            <person name="Marques-Bonet T."/>
            <person name="Raney B.J."/>
            <person name="Ingham P.W."/>
            <person name="Tay A."/>
            <person name="Hillier L.W."/>
            <person name="Minx P."/>
            <person name="Boehm T."/>
            <person name="Wilson R.K."/>
            <person name="Brenner S."/>
            <person name="Warren W.C."/>
        </authorList>
    </citation>
    <scope>NUCLEOTIDE SEQUENCE [LARGE SCALE GENOMIC DNA]</scope>
</reference>
<dbReference type="InterPro" id="IPR003879">
    <property type="entry name" value="Butyrophylin_SPRY"/>
</dbReference>
<dbReference type="InterPro" id="IPR003877">
    <property type="entry name" value="SPRY_dom"/>
</dbReference>
<dbReference type="InterPro" id="IPR043136">
    <property type="entry name" value="B30.2/SPRY_sf"/>
</dbReference>
<dbReference type="AlphaFoldDB" id="A0A4W3K1W7"/>
<dbReference type="InterPro" id="IPR036116">
    <property type="entry name" value="FN3_sf"/>
</dbReference>
<name>A0A4W3K1W7_CALMI</name>
<evidence type="ECO:0000259" key="4">
    <source>
        <dbReference type="PROSITE" id="PS50188"/>
    </source>
</evidence>
<sequence>MENTEEVDQPTQQGGISKEIEGPNQLLPSEVALTPENTSQDLSAEEMVSEGFQFYHMDLYDEPIEGLGIFSHNLATDKQSDSREKAEAISPWVQGAEENWEQDKERKSPPIKEYNIYDEDERCEPLEEDFTSGGNRLELPKTLGGFDPFQQIVDYSESMSQFSDRVFSPLSDRSLGGFEEFESLSFAAKEVDDEAETQNDLGLPDTTELEDQNVSEDITPDIYCQACNVPIPAFEKLFGSHKNHEVTTLASAAEETKSECQGNLRKLEQQIIQMETFANQMEEIFITVEENFGKQEHYVELQYDDLMQFLVQRYEDRIQSLEEQKEQKLEKLYAELVHSGQRIDSYKELMESTEEVCRSAGNEAFLKFLQEDVSLELPTTAEFEKFPTDTSEVQQLIDSINSMPAPSPPSMSPQTPDTAMTTAVRVCWSLSADDTVDYYQLYYTQLPQAVAVPPAIKSRECTWCQDAASIQWEPAAGSSVQSYTVEFCQVCCGCDWTESITESMVGITSCKAVIQLEPLQSYLIYVRAVNKGGSSHRSQPITIKAAGTCLYLNESTAHPSLSILDDGLTIVYNEEEEAILTEVLKYEDRFTRCLAVLGELTPVRGKHYWEVEVEETTEYQIGVASPDTPRDGYLGTNITSWCMRHIFTPSRRKFVFLHSGVAADLRITVPPRRIGVLLDYKAGKLSFFNTDIAQHLFTFSDPFRNFVMPCFALEKPGALKIHHCMPLPDYANFA</sequence>
<reference evidence="6" key="5">
    <citation type="submission" date="2025-09" db="UniProtKB">
        <authorList>
            <consortium name="Ensembl"/>
        </authorList>
    </citation>
    <scope>IDENTIFICATION</scope>
</reference>
<dbReference type="InterPro" id="IPR013783">
    <property type="entry name" value="Ig-like_fold"/>
</dbReference>
<feature type="domain" description="B30.2/SPRY" evidence="4">
    <location>
        <begin position="530"/>
        <end position="730"/>
    </location>
</feature>
<protein>
    <recommendedName>
        <fullName evidence="8">Fibronectin type III and SPRY domain-containing protein 2</fullName>
    </recommendedName>
</protein>
<dbReference type="Pfam" id="PF00041">
    <property type="entry name" value="fn3"/>
    <property type="match status" value="1"/>
</dbReference>
<dbReference type="Gene3D" id="3.30.160.60">
    <property type="entry name" value="Classic Zinc Finger"/>
    <property type="match status" value="1"/>
</dbReference>
<keyword evidence="1 2" id="KW-0175">Coiled coil</keyword>
<evidence type="ECO:0008006" key="8">
    <source>
        <dbReference type="Google" id="ProtNLM"/>
    </source>
</evidence>
<dbReference type="CDD" id="cd00063">
    <property type="entry name" value="FN3"/>
    <property type="match status" value="1"/>
</dbReference>
<dbReference type="PANTHER" id="PTHR24099:SF6">
    <property type="entry name" value="FIBRONECTIN TYPE III AND SPRY DOMAIN-CONTAINING PROTEIN 2"/>
    <property type="match status" value="1"/>
</dbReference>
<dbReference type="Proteomes" id="UP000314986">
    <property type="component" value="Unassembled WGS sequence"/>
</dbReference>
<dbReference type="SMART" id="SM00449">
    <property type="entry name" value="SPRY"/>
    <property type="match status" value="1"/>
</dbReference>
<dbReference type="SUPFAM" id="SSF49265">
    <property type="entry name" value="Fibronectin type III"/>
    <property type="match status" value="1"/>
</dbReference>
<dbReference type="Pfam" id="PF00622">
    <property type="entry name" value="SPRY"/>
    <property type="match status" value="1"/>
</dbReference>
<evidence type="ECO:0000259" key="5">
    <source>
        <dbReference type="PROSITE" id="PS50853"/>
    </source>
</evidence>
<dbReference type="SUPFAM" id="SSF49899">
    <property type="entry name" value="Concanavalin A-like lectins/glucanases"/>
    <property type="match status" value="1"/>
</dbReference>
<dbReference type="InterPro" id="IPR003961">
    <property type="entry name" value="FN3_dom"/>
</dbReference>
<reference evidence="7" key="2">
    <citation type="journal article" date="2007" name="PLoS Biol.">
        <title>Survey sequencing and comparative analysis of the elephant shark (Callorhinchus milii) genome.</title>
        <authorList>
            <person name="Venkatesh B."/>
            <person name="Kirkness E.F."/>
            <person name="Loh Y.H."/>
            <person name="Halpern A.L."/>
            <person name="Lee A.P."/>
            <person name="Johnson J."/>
            <person name="Dandona N."/>
            <person name="Viswanathan L.D."/>
            <person name="Tay A."/>
            <person name="Venter J.C."/>
            <person name="Strausberg R.L."/>
            <person name="Brenner S."/>
        </authorList>
    </citation>
    <scope>NUCLEOTIDE SEQUENCE [LARGE SCALE GENOMIC DNA]</scope>
</reference>
<dbReference type="Gene3D" id="2.60.40.10">
    <property type="entry name" value="Immunoglobulins"/>
    <property type="match status" value="1"/>
</dbReference>
<organism evidence="6 7">
    <name type="scientific">Callorhinchus milii</name>
    <name type="common">Ghost shark</name>
    <dbReference type="NCBI Taxonomy" id="7868"/>
    <lineage>
        <taxon>Eukaryota</taxon>
        <taxon>Metazoa</taxon>
        <taxon>Chordata</taxon>
        <taxon>Craniata</taxon>
        <taxon>Vertebrata</taxon>
        <taxon>Chondrichthyes</taxon>
        <taxon>Holocephali</taxon>
        <taxon>Chimaeriformes</taxon>
        <taxon>Callorhinchidae</taxon>
        <taxon>Callorhinchus</taxon>
    </lineage>
</organism>